<dbReference type="SUPFAM" id="SSF55890">
    <property type="entry name" value="Sporulation response regulatory protein Spo0B"/>
    <property type="match status" value="1"/>
</dbReference>
<evidence type="ECO:0000259" key="13">
    <source>
        <dbReference type="PROSITE" id="PS50109"/>
    </source>
</evidence>
<keyword evidence="8" id="KW-0067">ATP-binding</keyword>
<evidence type="ECO:0000256" key="11">
    <source>
        <dbReference type="ARBA" id="ARBA00023136"/>
    </source>
</evidence>
<dbReference type="InterPro" id="IPR029151">
    <property type="entry name" value="Sensor-like_sf"/>
</dbReference>
<evidence type="ECO:0000256" key="12">
    <source>
        <dbReference type="SAM" id="Phobius"/>
    </source>
</evidence>
<protein>
    <submittedName>
        <fullName evidence="14">Sensor histidine kinase</fullName>
    </submittedName>
</protein>
<dbReference type="PROSITE" id="PS50109">
    <property type="entry name" value="HIS_KIN"/>
    <property type="match status" value="1"/>
</dbReference>
<dbReference type="GO" id="GO:0005524">
    <property type="term" value="F:ATP binding"/>
    <property type="evidence" value="ECO:0007669"/>
    <property type="project" value="UniProtKB-KW"/>
</dbReference>
<dbReference type="Gene3D" id="3.30.450.20">
    <property type="entry name" value="PAS domain"/>
    <property type="match status" value="2"/>
</dbReference>
<dbReference type="CDD" id="cd18773">
    <property type="entry name" value="PDC1_HK_sensor"/>
    <property type="match status" value="1"/>
</dbReference>
<comment type="subcellular location">
    <subcellularLocation>
        <location evidence="1">Cell membrane</location>
        <topology evidence="1">Multi-pass membrane protein</topology>
    </subcellularLocation>
</comment>
<dbReference type="PANTHER" id="PTHR43547">
    <property type="entry name" value="TWO-COMPONENT HISTIDINE KINASE"/>
    <property type="match status" value="1"/>
</dbReference>
<dbReference type="PANTHER" id="PTHR43547:SF3">
    <property type="entry name" value="SENSOR PROTEIN CITS"/>
    <property type="match status" value="1"/>
</dbReference>
<dbReference type="InterPro" id="IPR005467">
    <property type="entry name" value="His_kinase_dom"/>
</dbReference>
<gene>
    <name evidence="14" type="ORF">EK386_11110</name>
</gene>
<comment type="caution">
    <text evidence="14">The sequence shown here is derived from an EMBL/GenBank/DDBJ whole genome shotgun (WGS) entry which is preliminary data.</text>
</comment>
<dbReference type="Pfam" id="PF14689">
    <property type="entry name" value="SPOB_a"/>
    <property type="match status" value="1"/>
</dbReference>
<dbReference type="InterPro" id="IPR036890">
    <property type="entry name" value="HATPase_C_sf"/>
</dbReference>
<evidence type="ECO:0000256" key="1">
    <source>
        <dbReference type="ARBA" id="ARBA00004651"/>
    </source>
</evidence>
<keyword evidence="6" id="KW-0547">Nucleotide-binding</keyword>
<evidence type="ECO:0000256" key="6">
    <source>
        <dbReference type="ARBA" id="ARBA00022741"/>
    </source>
</evidence>
<dbReference type="Gene3D" id="1.10.287.130">
    <property type="match status" value="1"/>
</dbReference>
<evidence type="ECO:0000256" key="8">
    <source>
        <dbReference type="ARBA" id="ARBA00022840"/>
    </source>
</evidence>
<feature type="domain" description="Histidine kinase" evidence="13">
    <location>
        <begin position="334"/>
        <end position="531"/>
    </location>
</feature>
<dbReference type="InterPro" id="IPR016120">
    <property type="entry name" value="Sig_transdc_His_kin_SpoOB"/>
</dbReference>
<evidence type="ECO:0000313" key="14">
    <source>
        <dbReference type="EMBL" id="RUL51885.1"/>
    </source>
</evidence>
<keyword evidence="11 12" id="KW-0472">Membrane</keyword>
<dbReference type="Pfam" id="PF17203">
    <property type="entry name" value="sCache_3_2"/>
    <property type="match status" value="1"/>
</dbReference>
<keyword evidence="9 12" id="KW-1133">Transmembrane helix</keyword>
<dbReference type="SUPFAM" id="SSF55874">
    <property type="entry name" value="ATPase domain of HSP90 chaperone/DNA topoisomerase II/histidine kinase"/>
    <property type="match status" value="1"/>
</dbReference>
<dbReference type="GO" id="GO:0005886">
    <property type="term" value="C:plasma membrane"/>
    <property type="evidence" value="ECO:0007669"/>
    <property type="project" value="UniProtKB-SubCell"/>
</dbReference>
<evidence type="ECO:0000256" key="4">
    <source>
        <dbReference type="ARBA" id="ARBA00022679"/>
    </source>
</evidence>
<dbReference type="InterPro" id="IPR033463">
    <property type="entry name" value="sCache_3"/>
</dbReference>
<dbReference type="InterPro" id="IPR039506">
    <property type="entry name" value="SPOB_a"/>
</dbReference>
<feature type="transmembrane region" description="Helical" evidence="12">
    <location>
        <begin position="12"/>
        <end position="33"/>
    </location>
</feature>
<accession>A0A3S0P5J8</accession>
<evidence type="ECO:0000256" key="9">
    <source>
        <dbReference type="ARBA" id="ARBA00022989"/>
    </source>
</evidence>
<evidence type="ECO:0000256" key="3">
    <source>
        <dbReference type="ARBA" id="ARBA00022553"/>
    </source>
</evidence>
<proteinExistence type="predicted"/>
<organism evidence="14 15">
    <name type="scientific">Lysinibacillus antri</name>
    <dbReference type="NCBI Taxonomy" id="2498145"/>
    <lineage>
        <taxon>Bacteria</taxon>
        <taxon>Bacillati</taxon>
        <taxon>Bacillota</taxon>
        <taxon>Bacilli</taxon>
        <taxon>Bacillales</taxon>
        <taxon>Bacillaceae</taxon>
        <taxon>Lysinibacillus</taxon>
    </lineage>
</organism>
<dbReference type="EMBL" id="RYYR01000013">
    <property type="protein sequence ID" value="RUL51885.1"/>
    <property type="molecule type" value="Genomic_DNA"/>
</dbReference>
<reference evidence="14 15" key="1">
    <citation type="submission" date="2018-12" db="EMBL/GenBank/DDBJ databases">
        <title>Lysinibacillus antri sp. nov., isolated from a cave soil.</title>
        <authorList>
            <person name="Narsing Rao M.P."/>
            <person name="Zhang H."/>
            <person name="Dong Z.-Y."/>
            <person name="Niu X.-K."/>
            <person name="Zhang K."/>
            <person name="Fang B.-Z."/>
            <person name="Kang Y.-Q."/>
            <person name="Xiao M."/>
            <person name="Li W.-J."/>
        </authorList>
    </citation>
    <scope>NUCLEOTIDE SEQUENCE [LARGE SCALE GENOMIC DNA]</scope>
    <source>
        <strain evidence="14 15">SYSU K30002</strain>
    </source>
</reference>
<dbReference type="Gene3D" id="3.30.565.10">
    <property type="entry name" value="Histidine kinase-like ATPase, C-terminal domain"/>
    <property type="match status" value="1"/>
</dbReference>
<sequence length="531" mass="59300">MKFHSMQSKMFLYNILIIILIMIATSLSFYFTLSSSIKQEIGLKSLQIAKTTANRPDIISAFYTEDPSKILQPIAEQIRIETESEYVVIGDKNGIRYAHPVEEQIGQSMVGGDNDDALKRGLSYTSEATGSLGPAIRGKSPIFGYDGAIIGVVSVGYLKTDIFTMFLKYLDNIILIAIFGVLIGVICSILLSSHIKRELLNYEPIEIAELLKQQNVLIESVREAIIMINHKGIITVANSAAYKVLSIDEEKSIIDMPIQKVIPNSPMLEVLATGEKHLDRLMVIAGKKTVVNRIPIWNGNKIIGVVSSFRLQSEIDRLAMELSQVKKYTEALRAQTHEYNNFLYSISGLIQLQNYDEALELINSERAEQGSLIHFIAERLNDPFISGIIIGFFNRAKELKVKLILDEDSNLERLPKSLSKHLFVSILGNLITNAFEAVEELEEKNRVVRILISDNGKEIIIEVEDSGKGLDNKIKDLIFERRVSTKTSSKDRHGYGLLKVNENVKDLGGIIYTENGDLGGALFVVVIHKGE</sequence>
<keyword evidence="5 12" id="KW-0812">Transmembrane</keyword>
<dbReference type="SUPFAM" id="SSF55785">
    <property type="entry name" value="PYP-like sensor domain (PAS domain)"/>
    <property type="match status" value="1"/>
</dbReference>
<keyword evidence="10" id="KW-0902">Two-component regulatory system</keyword>
<dbReference type="InterPro" id="IPR035965">
    <property type="entry name" value="PAS-like_dom_sf"/>
</dbReference>
<keyword evidence="7 14" id="KW-0418">Kinase</keyword>
<dbReference type="SUPFAM" id="SSF103190">
    <property type="entry name" value="Sensory domain-like"/>
    <property type="match status" value="1"/>
</dbReference>
<dbReference type="InterPro" id="IPR003594">
    <property type="entry name" value="HATPase_dom"/>
</dbReference>
<name>A0A3S0P5J8_9BACI</name>
<dbReference type="Pfam" id="PF02518">
    <property type="entry name" value="HATPase_c"/>
    <property type="match status" value="1"/>
</dbReference>
<evidence type="ECO:0000313" key="15">
    <source>
        <dbReference type="Proteomes" id="UP000287910"/>
    </source>
</evidence>
<evidence type="ECO:0000256" key="5">
    <source>
        <dbReference type="ARBA" id="ARBA00022692"/>
    </source>
</evidence>
<evidence type="ECO:0000256" key="7">
    <source>
        <dbReference type="ARBA" id="ARBA00022777"/>
    </source>
</evidence>
<feature type="transmembrane region" description="Helical" evidence="12">
    <location>
        <begin position="170"/>
        <end position="191"/>
    </location>
</feature>
<keyword evidence="15" id="KW-1185">Reference proteome</keyword>
<dbReference type="GO" id="GO:0000155">
    <property type="term" value="F:phosphorelay sensor kinase activity"/>
    <property type="evidence" value="ECO:0007669"/>
    <property type="project" value="InterPro"/>
</dbReference>
<dbReference type="Proteomes" id="UP000287910">
    <property type="component" value="Unassembled WGS sequence"/>
</dbReference>
<keyword evidence="4" id="KW-0808">Transferase</keyword>
<dbReference type="AlphaFoldDB" id="A0A3S0P5J8"/>
<dbReference type="SMART" id="SM00387">
    <property type="entry name" value="HATPase_c"/>
    <property type="match status" value="1"/>
</dbReference>
<keyword evidence="3" id="KW-0597">Phosphoprotein</keyword>
<keyword evidence="2" id="KW-1003">Cell membrane</keyword>
<evidence type="ECO:0000256" key="2">
    <source>
        <dbReference type="ARBA" id="ARBA00022475"/>
    </source>
</evidence>
<evidence type="ECO:0000256" key="10">
    <source>
        <dbReference type="ARBA" id="ARBA00023012"/>
    </source>
</evidence>